<reference evidence="2 3" key="1">
    <citation type="submission" date="2019-08" db="EMBL/GenBank/DDBJ databases">
        <title>Deep-cultivation of Planctomycetes and their phenomic and genomic characterization uncovers novel biology.</title>
        <authorList>
            <person name="Wiegand S."/>
            <person name="Jogler M."/>
            <person name="Boedeker C."/>
            <person name="Pinto D."/>
            <person name="Vollmers J."/>
            <person name="Rivas-Marin E."/>
            <person name="Kohn T."/>
            <person name="Peeters S.H."/>
            <person name="Heuer A."/>
            <person name="Rast P."/>
            <person name="Oberbeckmann S."/>
            <person name="Bunk B."/>
            <person name="Jeske O."/>
            <person name="Meyerdierks A."/>
            <person name="Storesund J.E."/>
            <person name="Kallscheuer N."/>
            <person name="Luecker S."/>
            <person name="Lage O.M."/>
            <person name="Pohl T."/>
            <person name="Merkel B.J."/>
            <person name="Hornburger P."/>
            <person name="Mueller R.-W."/>
            <person name="Bruemmer F."/>
            <person name="Labrenz M."/>
            <person name="Spormann A.M."/>
            <person name="Op den Camp H."/>
            <person name="Overmann J."/>
            <person name="Amann R."/>
            <person name="Jetten M.S.M."/>
            <person name="Mascher T."/>
            <person name="Medema M.H."/>
            <person name="Devos D.P."/>
            <person name="Kaster A.-K."/>
            <person name="Ovreas L."/>
            <person name="Rohde M."/>
            <person name="Galperin M.Y."/>
            <person name="Jogler C."/>
        </authorList>
    </citation>
    <scope>NUCLEOTIDE SEQUENCE [LARGE SCALE GENOMIC DNA]</scope>
    <source>
        <strain evidence="2 3">Pr1d</strain>
    </source>
</reference>
<protein>
    <recommendedName>
        <fullName evidence="4">DUF1570 domain-containing protein</fullName>
    </recommendedName>
</protein>
<proteinExistence type="predicted"/>
<evidence type="ECO:0000313" key="3">
    <source>
        <dbReference type="Proteomes" id="UP000323917"/>
    </source>
</evidence>
<dbReference type="Proteomes" id="UP000323917">
    <property type="component" value="Chromosome"/>
</dbReference>
<dbReference type="Gene3D" id="2.60.120.430">
    <property type="entry name" value="Galactose-binding lectin"/>
    <property type="match status" value="1"/>
</dbReference>
<dbReference type="EMBL" id="CP042913">
    <property type="protein sequence ID" value="QEG37477.1"/>
    <property type="molecule type" value="Genomic_DNA"/>
</dbReference>
<organism evidence="2 3">
    <name type="scientific">Bythopirellula goksoeyrii</name>
    <dbReference type="NCBI Taxonomy" id="1400387"/>
    <lineage>
        <taxon>Bacteria</taxon>
        <taxon>Pseudomonadati</taxon>
        <taxon>Planctomycetota</taxon>
        <taxon>Planctomycetia</taxon>
        <taxon>Pirellulales</taxon>
        <taxon>Lacipirellulaceae</taxon>
        <taxon>Bythopirellula</taxon>
    </lineage>
</organism>
<dbReference type="KEGG" id="bgok:Pr1d_48230"/>
<name>A0A5B9QEK8_9BACT</name>
<dbReference type="OrthoDB" id="247580at2"/>
<feature type="signal peptide" evidence="1">
    <location>
        <begin position="1"/>
        <end position="22"/>
    </location>
</feature>
<keyword evidence="3" id="KW-1185">Reference proteome</keyword>
<dbReference type="AlphaFoldDB" id="A0A5B9QEK8"/>
<dbReference type="RefSeq" id="WP_148075715.1">
    <property type="nucleotide sequence ID" value="NZ_CP042913.1"/>
</dbReference>
<sequence precursor="true">MYHTLLLLFLWTLSVSVDRAFAQSPADWPAPRHVNPARADAVGIREIPGKHLRLWTDVPSNSAVDELPQVFDAAVAQWANYFGVTEKQVADWQVQGFLIRERAKFDALGLLPDGHHDYLNGYAVGNELWLDDQQSDYYRRHLLLHEGTHSFMLAFLGSAGPGWYMEGTAELLGTHRWQENLLELNVFPADREQMPRWGRIKLIRDAHQSGKALSLGQVMAIDNRQSLSTDAYAWCWALSKFLDSHPEYSEKFRKLPRLVKRSDFNSRFRKLFHKEWADLNVEWPAFVATLDYGYDTDRMAMQHGEAKPLEDSATITVAADRGWQATPWLLRGGTQYQVSAAGRYLIANVGQPWPCEPGGVTIRYHDGQPLGMLLGALRPVKSSQDEQADFAHPLAIGLGTTIKPAYDAVLYLRVNDSPAELSDNEGALNVRIAPVNSSLHGD</sequence>
<evidence type="ECO:0000313" key="2">
    <source>
        <dbReference type="EMBL" id="QEG37477.1"/>
    </source>
</evidence>
<keyword evidence="1" id="KW-0732">Signal</keyword>
<evidence type="ECO:0008006" key="4">
    <source>
        <dbReference type="Google" id="ProtNLM"/>
    </source>
</evidence>
<feature type="chain" id="PRO_5022994478" description="DUF1570 domain-containing protein" evidence="1">
    <location>
        <begin position="23"/>
        <end position="442"/>
    </location>
</feature>
<accession>A0A5B9QEK8</accession>
<evidence type="ECO:0000256" key="1">
    <source>
        <dbReference type="SAM" id="SignalP"/>
    </source>
</evidence>
<gene>
    <name evidence="2" type="ORF">Pr1d_48230</name>
</gene>